<dbReference type="InterPro" id="IPR008135">
    <property type="entry name" value="Competence-induced_CinA"/>
</dbReference>
<dbReference type="SUPFAM" id="SSF142433">
    <property type="entry name" value="CinA-like"/>
    <property type="match status" value="1"/>
</dbReference>
<dbReference type="RefSeq" id="WP_267927275.1">
    <property type="nucleotide sequence ID" value="NZ_AP024233.1"/>
</dbReference>
<dbReference type="SUPFAM" id="SSF53218">
    <property type="entry name" value="Molybdenum cofactor biosynthesis proteins"/>
    <property type="match status" value="1"/>
</dbReference>
<dbReference type="PANTHER" id="PTHR13939">
    <property type="entry name" value="NICOTINAMIDE-NUCLEOTIDE AMIDOHYDROLASE PNCC"/>
    <property type="match status" value="1"/>
</dbReference>
<keyword evidence="4" id="KW-1185">Reference proteome</keyword>
<reference evidence="3" key="1">
    <citation type="submission" date="2020-12" db="EMBL/GenBank/DDBJ databases">
        <title>Desulfobium dissulfuricans gen. nov., sp. nov., a novel mesophilic, sulfate-reducing bacterium isolated from a deep-sea hydrothermal vent.</title>
        <authorList>
            <person name="Hashimoto Y."/>
            <person name="Tame A."/>
            <person name="Sawayama S."/>
            <person name="Miyazaki J."/>
            <person name="Takai K."/>
            <person name="Nakagawa S."/>
        </authorList>
    </citation>
    <scope>NUCLEOTIDE SEQUENCE</scope>
    <source>
        <strain evidence="3">GF1</strain>
    </source>
</reference>
<dbReference type="EMBL" id="AP024233">
    <property type="protein sequence ID" value="BCO10550.1"/>
    <property type="molecule type" value="Genomic_DNA"/>
</dbReference>
<dbReference type="Pfam" id="PF18146">
    <property type="entry name" value="CinA_KH"/>
    <property type="match status" value="1"/>
</dbReference>
<dbReference type="AlphaFoldDB" id="A0A915UBC3"/>
<protein>
    <recommendedName>
        <fullName evidence="1">CinA-like protein</fullName>
    </recommendedName>
</protein>
<dbReference type="Gene3D" id="3.30.70.2860">
    <property type="match status" value="1"/>
</dbReference>
<comment type="similarity">
    <text evidence="1">Belongs to the CinA family.</text>
</comment>
<evidence type="ECO:0000313" key="3">
    <source>
        <dbReference type="EMBL" id="BCO10550.1"/>
    </source>
</evidence>
<dbReference type="InterPro" id="IPR036425">
    <property type="entry name" value="MoaB/Mog-like_dom_sf"/>
</dbReference>
<gene>
    <name evidence="3" type="primary">cinA</name>
    <name evidence="3" type="ORF">GF1_29260</name>
</gene>
<dbReference type="Gene3D" id="3.40.980.10">
    <property type="entry name" value="MoaB/Mog-like domain"/>
    <property type="match status" value="1"/>
</dbReference>
<proteinExistence type="inferred from homology"/>
<dbReference type="CDD" id="cd00885">
    <property type="entry name" value="cinA"/>
    <property type="match status" value="1"/>
</dbReference>
<dbReference type="NCBIfam" id="TIGR00199">
    <property type="entry name" value="PncC_domain"/>
    <property type="match status" value="1"/>
</dbReference>
<dbReference type="NCBIfam" id="TIGR00200">
    <property type="entry name" value="cinA_nterm"/>
    <property type="match status" value="1"/>
</dbReference>
<dbReference type="InterPro" id="IPR041424">
    <property type="entry name" value="CinA_KH"/>
</dbReference>
<dbReference type="InterPro" id="IPR001453">
    <property type="entry name" value="MoaB/Mog_dom"/>
</dbReference>
<dbReference type="InterPro" id="IPR050101">
    <property type="entry name" value="CinA"/>
</dbReference>
<dbReference type="PIRSF" id="PIRSF006728">
    <property type="entry name" value="CinA"/>
    <property type="match status" value="1"/>
</dbReference>
<dbReference type="InterPro" id="IPR036653">
    <property type="entry name" value="CinA-like_C"/>
</dbReference>
<accession>A0A915UBC3</accession>
<dbReference type="KEGG" id="ddu:GF1_29260"/>
<feature type="domain" description="MoaB/Mog" evidence="2">
    <location>
        <begin position="4"/>
        <end position="168"/>
    </location>
</feature>
<name>A0A915UBC3_9BACT</name>
<dbReference type="Gene3D" id="3.90.950.20">
    <property type="entry name" value="CinA-like"/>
    <property type="match status" value="1"/>
</dbReference>
<evidence type="ECO:0000256" key="1">
    <source>
        <dbReference type="HAMAP-Rule" id="MF_00226"/>
    </source>
</evidence>
<evidence type="ECO:0000259" key="2">
    <source>
        <dbReference type="SMART" id="SM00852"/>
    </source>
</evidence>
<dbReference type="Pfam" id="PF00994">
    <property type="entry name" value="MoCF_biosynth"/>
    <property type="match status" value="1"/>
</dbReference>
<dbReference type="PANTHER" id="PTHR13939:SF0">
    <property type="entry name" value="NMN AMIDOHYDROLASE-LIKE PROTEIN YFAY"/>
    <property type="match status" value="1"/>
</dbReference>
<dbReference type="HAMAP" id="MF_00226_B">
    <property type="entry name" value="CinA_B"/>
    <property type="match status" value="1"/>
</dbReference>
<dbReference type="SMART" id="SM00852">
    <property type="entry name" value="MoCF_biosynth"/>
    <property type="match status" value="1"/>
</dbReference>
<sequence>MIGEIIAIGDELTSGRIANTTSRFAAHHLFAAGHEIVAMHTIGDTPELIGEALKRAIRRADFVIVTGGLGSTTDDLTNEAVTRALNRQSILYPELLEKIRARLRENHNQDNGLEKLAWLPEGAEILTDKRMAGYMLVHDGVPIFFLPGVPSQMKHLLVEEVLPRLATWTGNNRKHVRLRVYRTFGLPELEINRLLSDIEKTKRVKIGYYPVDCEVHVSLTILGRDDDEARRLFEEMDSAITRILGDAIYGIDRETMAMVVGRLLQESDRTIGVAESCTGGLIASKITEIPGCSNWFTGGVVAYANSVKESLLQVDHDLLIRYGAVSDPVAEAMARGIGRCTGAPVTLSVTGIAGPTGGSEEKPVGTVYFGLGFDGNISTHLYRFSGNRKAIQEHAAMTGLDMVRRTLLDERKARGPQFPEPPVRELVDDDTTQCTGNREY</sequence>
<dbReference type="Proteomes" id="UP001063350">
    <property type="component" value="Chromosome"/>
</dbReference>
<dbReference type="InterPro" id="IPR008136">
    <property type="entry name" value="CinA_C"/>
</dbReference>
<evidence type="ECO:0000313" key="4">
    <source>
        <dbReference type="Proteomes" id="UP001063350"/>
    </source>
</evidence>
<organism evidence="3 4">
    <name type="scientific">Desulfolithobacter dissulfuricans</name>
    <dbReference type="NCBI Taxonomy" id="2795293"/>
    <lineage>
        <taxon>Bacteria</taxon>
        <taxon>Pseudomonadati</taxon>
        <taxon>Thermodesulfobacteriota</taxon>
        <taxon>Desulfobulbia</taxon>
        <taxon>Desulfobulbales</taxon>
        <taxon>Desulfobulbaceae</taxon>
        <taxon>Desulfolithobacter</taxon>
    </lineage>
</organism>
<dbReference type="Pfam" id="PF02464">
    <property type="entry name" value="CinA"/>
    <property type="match status" value="1"/>
</dbReference>